<dbReference type="RefSeq" id="WP_146375302.1">
    <property type="nucleotide sequence ID" value="NZ_VOHW01000003.1"/>
</dbReference>
<proteinExistence type="predicted"/>
<evidence type="ECO:0000313" key="2">
    <source>
        <dbReference type="Proteomes" id="UP000315827"/>
    </source>
</evidence>
<evidence type="ECO:0000313" key="1">
    <source>
        <dbReference type="EMBL" id="TWV62928.1"/>
    </source>
</evidence>
<dbReference type="Proteomes" id="UP000315827">
    <property type="component" value="Unassembled WGS sequence"/>
</dbReference>
<protein>
    <recommendedName>
        <fullName evidence="3">TolB-like 6-blade propeller-like</fullName>
    </recommendedName>
</protein>
<gene>
    <name evidence="1" type="ORF">FSA05_07825</name>
</gene>
<organism evidence="1 2">
    <name type="scientific">Parabacteroides distasonis</name>
    <dbReference type="NCBI Taxonomy" id="823"/>
    <lineage>
        <taxon>Bacteria</taxon>
        <taxon>Pseudomonadati</taxon>
        <taxon>Bacteroidota</taxon>
        <taxon>Bacteroidia</taxon>
        <taxon>Bacteroidales</taxon>
        <taxon>Tannerellaceae</taxon>
        <taxon>Parabacteroides</taxon>
    </lineage>
</organism>
<dbReference type="SUPFAM" id="SSF50969">
    <property type="entry name" value="YVTN repeat-like/Quinoprotein amine dehydrogenase"/>
    <property type="match status" value="1"/>
</dbReference>
<dbReference type="EMBL" id="VOHW01000003">
    <property type="protein sequence ID" value="TWV62928.1"/>
    <property type="molecule type" value="Genomic_DNA"/>
</dbReference>
<dbReference type="Pfam" id="PF15869">
    <property type="entry name" value="TolB_like"/>
    <property type="match status" value="1"/>
</dbReference>
<comment type="caution">
    <text evidence="1">The sequence shown here is derived from an EMBL/GenBank/DDBJ whole genome shotgun (WGS) entry which is preliminary data.</text>
</comment>
<dbReference type="AlphaFoldDB" id="A0A5C6KM58"/>
<dbReference type="PROSITE" id="PS51257">
    <property type="entry name" value="PROKAR_LIPOPROTEIN"/>
    <property type="match status" value="1"/>
</dbReference>
<dbReference type="InterPro" id="IPR011044">
    <property type="entry name" value="Quino_amine_DH_bsu"/>
</dbReference>
<name>A0A5C6KM58_PARDI</name>
<accession>A0A5C6KM58</accession>
<sequence length="348" mass="39601">MKSTIIITLILSSLFSCSKTENKGNEFPEEIHLTNPKTAINKDYLGRIEGIQSNDSLLITWDYHSGTSFTLFNNKTGKCYGRFGNIGQGPTEIPLPCGGYIIDGQYKIFSCSTGFIAQYPLDSLQIDINKDPLVLYRKGFNDDFFLSAIVPVNDSLYLGAGVYNSREQYVLFNNKSQIIDSNVLIYNAHNELFDKSQKILSNQGRLTKAPNANKYAYFVSNSSNIDIFEVQENKIRPIKLLRERDPQYTPAQENNMRMVFPDRNSSIGYIDITSCDQYVYALHSEKTIENAYSSNIIYVFDWNGNPVKKYSLPKDAYYITVDNSGKHLYTAIKDDDFGWNIASYNINQ</sequence>
<reference evidence="1 2" key="1">
    <citation type="submission" date="2019-07" db="EMBL/GenBank/DDBJ databases">
        <title>Genome sequencing of Parabacteroides distasonis iSURF_7.</title>
        <authorList>
            <person name="Degefu H.N."/>
            <person name="Ruoff K.L."/>
            <person name="Price C.E."/>
            <person name="Valls R.A."/>
            <person name="O'Toole G.A."/>
        </authorList>
    </citation>
    <scope>NUCLEOTIDE SEQUENCE [LARGE SCALE GENOMIC DNA]</scope>
    <source>
        <strain evidence="1 2">CFPLTA003_1B</strain>
    </source>
</reference>
<evidence type="ECO:0008006" key="3">
    <source>
        <dbReference type="Google" id="ProtNLM"/>
    </source>
</evidence>